<dbReference type="Proteomes" id="UP000288805">
    <property type="component" value="Unassembled WGS sequence"/>
</dbReference>
<proteinExistence type="predicted"/>
<evidence type="ECO:0000313" key="3">
    <source>
        <dbReference type="Proteomes" id="UP000288805"/>
    </source>
</evidence>
<evidence type="ECO:0000313" key="2">
    <source>
        <dbReference type="EMBL" id="RVW17845.1"/>
    </source>
</evidence>
<organism evidence="2 3">
    <name type="scientific">Vitis vinifera</name>
    <name type="common">Grape</name>
    <dbReference type="NCBI Taxonomy" id="29760"/>
    <lineage>
        <taxon>Eukaryota</taxon>
        <taxon>Viridiplantae</taxon>
        <taxon>Streptophyta</taxon>
        <taxon>Embryophyta</taxon>
        <taxon>Tracheophyta</taxon>
        <taxon>Spermatophyta</taxon>
        <taxon>Magnoliopsida</taxon>
        <taxon>eudicotyledons</taxon>
        <taxon>Gunneridae</taxon>
        <taxon>Pentapetalae</taxon>
        <taxon>rosids</taxon>
        <taxon>Vitales</taxon>
        <taxon>Vitaceae</taxon>
        <taxon>Viteae</taxon>
        <taxon>Vitis</taxon>
    </lineage>
</organism>
<feature type="compositionally biased region" description="Basic and acidic residues" evidence="1">
    <location>
        <begin position="104"/>
        <end position="117"/>
    </location>
</feature>
<dbReference type="PANTHER" id="PTHR11439:SF467">
    <property type="entry name" value="INTEGRASE CATALYTIC DOMAIN-CONTAINING PROTEIN"/>
    <property type="match status" value="1"/>
</dbReference>
<feature type="region of interest" description="Disordered" evidence="1">
    <location>
        <begin position="91"/>
        <end position="117"/>
    </location>
</feature>
<protein>
    <submittedName>
        <fullName evidence="2">Retrovirus-related Pol polyprotein from transposon RE1</fullName>
    </submittedName>
</protein>
<evidence type="ECO:0000256" key="1">
    <source>
        <dbReference type="SAM" id="MobiDB-lite"/>
    </source>
</evidence>
<gene>
    <name evidence="2" type="primary">RE1_2248</name>
    <name evidence="2" type="ORF">CK203_078618</name>
</gene>
<dbReference type="EMBL" id="QGNW01002573">
    <property type="protein sequence ID" value="RVW17845.1"/>
    <property type="molecule type" value="Genomic_DNA"/>
</dbReference>
<dbReference type="PANTHER" id="PTHR11439">
    <property type="entry name" value="GAG-POL-RELATED RETROTRANSPOSON"/>
    <property type="match status" value="1"/>
</dbReference>
<dbReference type="AlphaFoldDB" id="A0A438C3M7"/>
<accession>A0A438C3M7</accession>
<reference evidence="2 3" key="1">
    <citation type="journal article" date="2018" name="PLoS Genet.">
        <title>Population sequencing reveals clonal diversity and ancestral inbreeding in the grapevine cultivar Chardonnay.</title>
        <authorList>
            <person name="Roach M.J."/>
            <person name="Johnson D.L."/>
            <person name="Bohlmann J."/>
            <person name="van Vuuren H.J."/>
            <person name="Jones S.J."/>
            <person name="Pretorius I.S."/>
            <person name="Schmidt S.A."/>
            <person name="Borneman A.R."/>
        </authorList>
    </citation>
    <scope>NUCLEOTIDE SEQUENCE [LARGE SCALE GENOMIC DNA]</scope>
    <source>
        <strain evidence="3">cv. Chardonnay</strain>
        <tissue evidence="2">Leaf</tissue>
    </source>
</reference>
<sequence length="263" mass="30596">MRRCCNLKNFIEKYRVYNFLAGLSAEFDQVGVQIPSKEEVPSLNEIISLIRAEKSHKGVMLESPSLERTRTQGSLELQLNLCASPTRTFHVNSRRRNLNPSPKRIQDSTRNDEKEKEKDALRRCLVKEFKTKELGRLKYFLGMGVAHSREGIFISQQTYMTNLLKETRKLACRLVSTPIDPNHKLEEANDNPIVNREMYQRLVGKLIHIAHTRPDVAYAISVVSQFMHKPRKVHLQAIHRVLHYLKANLDKLILFRRNTRLVL</sequence>
<name>A0A438C3M7_VITVI</name>
<comment type="caution">
    <text evidence="2">The sequence shown here is derived from an EMBL/GenBank/DDBJ whole genome shotgun (WGS) entry which is preliminary data.</text>
</comment>